<evidence type="ECO:0000313" key="5">
    <source>
        <dbReference type="Proteomes" id="UP001213799"/>
    </source>
</evidence>
<dbReference type="GeneID" id="81591010"/>
<dbReference type="InterPro" id="IPR036483">
    <property type="entry name" value="PWI_dom_sf"/>
</dbReference>
<gene>
    <name evidence="4" type="ORF">N7537_009714</name>
</gene>
<reference evidence="4" key="1">
    <citation type="journal article" date="2023" name="IMA Fungus">
        <title>Comparative genomic study of the Penicillium genus elucidates a diverse pangenome and 15 lateral gene transfer events.</title>
        <authorList>
            <person name="Petersen C."/>
            <person name="Sorensen T."/>
            <person name="Nielsen M.R."/>
            <person name="Sondergaard T.E."/>
            <person name="Sorensen J.L."/>
            <person name="Fitzpatrick D.A."/>
            <person name="Frisvad J.C."/>
            <person name="Nielsen K.L."/>
        </authorList>
    </citation>
    <scope>NUCLEOTIDE SEQUENCE</scope>
    <source>
        <strain evidence="4">IBT 12815</strain>
    </source>
</reference>
<comment type="caution">
    <text evidence="4">The sequence shown here is derived from an EMBL/GenBank/DDBJ whole genome shotgun (WGS) entry which is preliminary data.</text>
</comment>
<evidence type="ECO:0000259" key="3">
    <source>
        <dbReference type="PROSITE" id="PS51025"/>
    </source>
</evidence>
<dbReference type="GO" id="GO:0048024">
    <property type="term" value="P:regulation of mRNA splicing, via spliceosome"/>
    <property type="evidence" value="ECO:0007669"/>
    <property type="project" value="TreeGrafter"/>
</dbReference>
<keyword evidence="2" id="KW-0175">Coiled coil</keyword>
<dbReference type="Pfam" id="PF01480">
    <property type="entry name" value="PWI"/>
    <property type="match status" value="1"/>
</dbReference>
<dbReference type="InterPro" id="IPR002483">
    <property type="entry name" value="PWI_dom"/>
</dbReference>
<evidence type="ECO:0000313" key="4">
    <source>
        <dbReference type="EMBL" id="KAJ5592810.1"/>
    </source>
</evidence>
<evidence type="ECO:0000256" key="2">
    <source>
        <dbReference type="SAM" id="Coils"/>
    </source>
</evidence>
<name>A0AAD6DTY7_9EURO</name>
<keyword evidence="1" id="KW-0507">mRNA processing</keyword>
<dbReference type="Proteomes" id="UP001213799">
    <property type="component" value="Unassembled WGS sequence"/>
</dbReference>
<dbReference type="InterPro" id="IPR052225">
    <property type="entry name" value="Ser/Arg_repetitive_matrix"/>
</dbReference>
<dbReference type="GO" id="GO:0006397">
    <property type="term" value="P:mRNA processing"/>
    <property type="evidence" value="ECO:0007669"/>
    <property type="project" value="UniProtKB-KW"/>
</dbReference>
<dbReference type="PANTHER" id="PTHR23148">
    <property type="entry name" value="SERINE/ARGININE REGULATED NUCLEAR MATRIX PROTEIN"/>
    <property type="match status" value="1"/>
</dbReference>
<dbReference type="PANTHER" id="PTHR23148:SF0">
    <property type="entry name" value="SERINE_ARGININE REPETITIVE MATRIX PROTEIN 1"/>
    <property type="match status" value="1"/>
</dbReference>
<dbReference type="SMART" id="SM00311">
    <property type="entry name" value="PWI"/>
    <property type="match status" value="1"/>
</dbReference>
<dbReference type="SUPFAM" id="SSF101233">
    <property type="entry name" value="PWI domain"/>
    <property type="match status" value="1"/>
</dbReference>
<dbReference type="EMBL" id="JAQJAE010000005">
    <property type="protein sequence ID" value="KAJ5592810.1"/>
    <property type="molecule type" value="Genomic_DNA"/>
</dbReference>
<protein>
    <submittedName>
        <fullName evidence="4">Serine/arginine repetitive matrix protein 1</fullName>
    </submittedName>
</protein>
<dbReference type="PROSITE" id="PS51025">
    <property type="entry name" value="PWI"/>
    <property type="match status" value="1"/>
</dbReference>
<dbReference type="RefSeq" id="XP_056749436.1">
    <property type="nucleotide sequence ID" value="XM_056900768.1"/>
</dbReference>
<evidence type="ECO:0000256" key="1">
    <source>
        <dbReference type="ARBA" id="ARBA00022664"/>
    </source>
</evidence>
<feature type="coiled-coil region" evidence="2">
    <location>
        <begin position="106"/>
        <end position="149"/>
    </location>
</feature>
<accession>A0AAD6DTY7</accession>
<dbReference type="GO" id="GO:0005681">
    <property type="term" value="C:spliceosomal complex"/>
    <property type="evidence" value="ECO:0007669"/>
    <property type="project" value="TreeGrafter"/>
</dbReference>
<dbReference type="Gene3D" id="1.20.1390.10">
    <property type="entry name" value="PWI domain"/>
    <property type="match status" value="1"/>
</dbReference>
<sequence length="337" mass="37121">MASSVDAKLIRRTKFPPEFNKKVDMTKVNIEVMKKWIASQISKILGNEDDVVIELCFAHLEGPRYPDIKSLQIQLTGFLDKDTPKFCQELWSLCLSGQANPQGVPKELLEAKKLELIQEKVILEAEKASEALRRQREQDQNRERELDDEEVVIAVAEVEGETSTTDDLPLPETKTVAETDSASLFRDVTLTPTCRLAIAVAADHPSLHTALVLHLDPQSHHHHLVELTMSYATDDANAAPVPQATQYLPSDATAEEREDAAVRITVTVLKQDPFPAAVPRAHVPPEETAADEAPSLVAAVYHRRPATPGARQTLPSPYLPRDPAAHLDAMPAAILVA</sequence>
<reference evidence="4" key="2">
    <citation type="submission" date="2023-01" db="EMBL/GenBank/DDBJ databases">
        <authorList>
            <person name="Petersen C."/>
        </authorList>
    </citation>
    <scope>NUCLEOTIDE SEQUENCE</scope>
    <source>
        <strain evidence="4">IBT 12815</strain>
    </source>
</reference>
<dbReference type="GO" id="GO:0003723">
    <property type="term" value="F:RNA binding"/>
    <property type="evidence" value="ECO:0007669"/>
    <property type="project" value="TreeGrafter"/>
</dbReference>
<dbReference type="AlphaFoldDB" id="A0AAD6DTY7"/>
<organism evidence="4 5">
    <name type="scientific">Penicillium hordei</name>
    <dbReference type="NCBI Taxonomy" id="40994"/>
    <lineage>
        <taxon>Eukaryota</taxon>
        <taxon>Fungi</taxon>
        <taxon>Dikarya</taxon>
        <taxon>Ascomycota</taxon>
        <taxon>Pezizomycotina</taxon>
        <taxon>Eurotiomycetes</taxon>
        <taxon>Eurotiomycetidae</taxon>
        <taxon>Eurotiales</taxon>
        <taxon>Aspergillaceae</taxon>
        <taxon>Penicillium</taxon>
    </lineage>
</organism>
<keyword evidence="5" id="KW-1185">Reference proteome</keyword>
<feature type="domain" description="PWI" evidence="3">
    <location>
        <begin position="12"/>
        <end position="111"/>
    </location>
</feature>
<proteinExistence type="predicted"/>